<feature type="compositionally biased region" description="Polar residues" evidence="1">
    <location>
        <begin position="1"/>
        <end position="17"/>
    </location>
</feature>
<sequence length="200" mass="22256">MSTVHALQYQPPISSSPSREKPDFSGFLSLHRAYSISIGDFVAVRCPISVKLVTKVSYRCPLPNPAHFPAQKPKDSQLERLEVSAIFEVSDVVSGDSGHRFCRVSGADFLSLAFIQLSSFLSQLETLMLNINGDYSCAFPVPTLPNLKRLELIVPADDQWALNNLTSFLKASPSLQRLVLTIARYSLKGYEFADERLLYV</sequence>
<proteinExistence type="predicted"/>
<accession>A0A6P5SFH3</accession>
<dbReference type="AlphaFoldDB" id="A0A6P5SFH3"/>
<reference evidence="3" key="1">
    <citation type="submission" date="2025-08" db="UniProtKB">
        <authorList>
            <consortium name="RefSeq"/>
        </authorList>
    </citation>
    <scope>IDENTIFICATION</scope>
</reference>
<evidence type="ECO:0000256" key="1">
    <source>
        <dbReference type="SAM" id="MobiDB-lite"/>
    </source>
</evidence>
<dbReference type="RefSeq" id="XP_021812573.1">
    <property type="nucleotide sequence ID" value="XM_021956881.1"/>
</dbReference>
<dbReference type="Proteomes" id="UP000515124">
    <property type="component" value="Unplaced"/>
</dbReference>
<name>A0A6P5SFH3_PRUAV</name>
<keyword evidence="2" id="KW-1185">Reference proteome</keyword>
<evidence type="ECO:0000313" key="3">
    <source>
        <dbReference type="RefSeq" id="XP_021812573.1"/>
    </source>
</evidence>
<gene>
    <name evidence="3" type="primary">LOC110755644</name>
</gene>
<feature type="region of interest" description="Disordered" evidence="1">
    <location>
        <begin position="1"/>
        <end position="20"/>
    </location>
</feature>
<protein>
    <submittedName>
        <fullName evidence="3">Uncharacterized protein LOC110755644</fullName>
    </submittedName>
</protein>
<dbReference type="KEGG" id="pavi:110755644"/>
<evidence type="ECO:0000313" key="2">
    <source>
        <dbReference type="Proteomes" id="UP000515124"/>
    </source>
</evidence>
<dbReference type="GeneID" id="110755644"/>
<organism evidence="2 3">
    <name type="scientific">Prunus avium</name>
    <name type="common">Cherry</name>
    <name type="synonym">Cerasus avium</name>
    <dbReference type="NCBI Taxonomy" id="42229"/>
    <lineage>
        <taxon>Eukaryota</taxon>
        <taxon>Viridiplantae</taxon>
        <taxon>Streptophyta</taxon>
        <taxon>Embryophyta</taxon>
        <taxon>Tracheophyta</taxon>
        <taxon>Spermatophyta</taxon>
        <taxon>Magnoliopsida</taxon>
        <taxon>eudicotyledons</taxon>
        <taxon>Gunneridae</taxon>
        <taxon>Pentapetalae</taxon>
        <taxon>rosids</taxon>
        <taxon>fabids</taxon>
        <taxon>Rosales</taxon>
        <taxon>Rosaceae</taxon>
        <taxon>Amygdaloideae</taxon>
        <taxon>Amygdaleae</taxon>
        <taxon>Prunus</taxon>
    </lineage>
</organism>